<proteinExistence type="predicted"/>
<reference evidence="3 4" key="1">
    <citation type="journal article" date="2016" name="Nat. Commun.">
        <title>Thousands of microbial genomes shed light on interconnected biogeochemical processes in an aquifer system.</title>
        <authorList>
            <person name="Anantharaman K."/>
            <person name="Brown C.T."/>
            <person name="Hug L.A."/>
            <person name="Sharon I."/>
            <person name="Castelle C.J."/>
            <person name="Probst A.J."/>
            <person name="Thomas B.C."/>
            <person name="Singh A."/>
            <person name="Wilkins M.J."/>
            <person name="Karaoz U."/>
            <person name="Brodie E.L."/>
            <person name="Williams K.H."/>
            <person name="Hubbard S.S."/>
            <person name="Banfield J.F."/>
        </authorList>
    </citation>
    <scope>NUCLEOTIDE SEQUENCE [LARGE SCALE GENOMIC DNA]</scope>
</reference>
<dbReference type="InterPro" id="IPR036116">
    <property type="entry name" value="FN3_sf"/>
</dbReference>
<evidence type="ECO:0000313" key="3">
    <source>
        <dbReference type="EMBL" id="OGG59190.1"/>
    </source>
</evidence>
<accession>A0A1F6DCY2</accession>
<dbReference type="PROSITE" id="PS50853">
    <property type="entry name" value="FN3"/>
    <property type="match status" value="1"/>
</dbReference>
<dbReference type="Proteomes" id="UP000176377">
    <property type="component" value="Unassembled WGS sequence"/>
</dbReference>
<evidence type="ECO:0000313" key="4">
    <source>
        <dbReference type="Proteomes" id="UP000176377"/>
    </source>
</evidence>
<gene>
    <name evidence="3" type="ORF">A2765_01195</name>
</gene>
<feature type="compositionally biased region" description="Gly residues" evidence="1">
    <location>
        <begin position="487"/>
        <end position="497"/>
    </location>
</feature>
<evidence type="ECO:0000256" key="1">
    <source>
        <dbReference type="SAM" id="MobiDB-lite"/>
    </source>
</evidence>
<dbReference type="AlphaFoldDB" id="A0A1F6DCY2"/>
<dbReference type="InterPro" id="IPR013783">
    <property type="entry name" value="Ig-like_fold"/>
</dbReference>
<dbReference type="EMBL" id="MFLA01000023">
    <property type="protein sequence ID" value="OGG59190.1"/>
    <property type="molecule type" value="Genomic_DNA"/>
</dbReference>
<protein>
    <recommendedName>
        <fullName evidence="2">Fibronectin type-III domain-containing protein</fullName>
    </recommendedName>
</protein>
<organism evidence="3 4">
    <name type="scientific">Candidatus Kaiserbacteria bacterium RIFCSPHIGHO2_01_FULL_56_24</name>
    <dbReference type="NCBI Taxonomy" id="1798487"/>
    <lineage>
        <taxon>Bacteria</taxon>
        <taxon>Candidatus Kaiseribacteriota</taxon>
    </lineage>
</organism>
<comment type="caution">
    <text evidence="3">The sequence shown here is derived from an EMBL/GenBank/DDBJ whole genome shotgun (WGS) entry which is preliminary data.</text>
</comment>
<dbReference type="InterPro" id="IPR013320">
    <property type="entry name" value="ConA-like_dom_sf"/>
</dbReference>
<dbReference type="SUPFAM" id="SSF49899">
    <property type="entry name" value="Concanavalin A-like lectins/glucanases"/>
    <property type="match status" value="1"/>
</dbReference>
<feature type="domain" description="Fibronectin type-III" evidence="2">
    <location>
        <begin position="543"/>
        <end position="643"/>
    </location>
</feature>
<dbReference type="Gene3D" id="2.60.120.200">
    <property type="match status" value="1"/>
</dbReference>
<dbReference type="InterPro" id="IPR003961">
    <property type="entry name" value="FN3_dom"/>
</dbReference>
<evidence type="ECO:0000259" key="2">
    <source>
        <dbReference type="PROSITE" id="PS50853"/>
    </source>
</evidence>
<dbReference type="SMART" id="SM00060">
    <property type="entry name" value="FN3"/>
    <property type="match status" value="1"/>
</dbReference>
<dbReference type="CDD" id="cd00063">
    <property type="entry name" value="FN3"/>
    <property type="match status" value="1"/>
</dbReference>
<feature type="region of interest" description="Disordered" evidence="1">
    <location>
        <begin position="380"/>
        <end position="502"/>
    </location>
</feature>
<name>A0A1F6DCY2_9BACT</name>
<feature type="compositionally biased region" description="Gly residues" evidence="1">
    <location>
        <begin position="380"/>
        <end position="465"/>
    </location>
</feature>
<dbReference type="Gene3D" id="2.60.40.10">
    <property type="entry name" value="Immunoglobulins"/>
    <property type="match status" value="1"/>
</dbReference>
<sequence length="655" mass="63258">MRMDGDKAQAILLLVSMIVSFVFPLVVFPSRAYAAATVIFLTSTNGNDEYTKLLPHFDNNLTDSSASAHTITAFGSAAPSAAQSKFGGYSLLTTSASSQYVRTGASADFAPGTGSYTIDFWFYGVSGGSPFFARGDSTYAPYLIYGTSFYASSNNTSWDIADAKTIGTVTSGEWVHIAIVRNVSTNTYYIFNNGVQTDTWVNSSTPYDNSSYMQIGRIQAGGTYANGYWDEFRFSKGVARWTGGTNGVQYFTPPAASYGTDTWTVPSDWNSSNNTIEVIGGGGSPSSGGRRGGGGGGAYSKISNLSLTADASVMYVVGSGGSGTAGGDTYFCNSTSNCASIGGSAVVVGAKGGGGTSSTSGAAGGSSSSGVGTIKYSGGTGGSSTSWGGGGGGGSAGPSGAGANGGSSTNQGGGGGGGSNGGTAGADGGSSTGGGGGNGTGGNGGGAGGSPGSAGTSGGGGGGGNASNDAAGSGGAGGSDTAFDGTHGAGGGGGGAGDASTGTSKVGGAGSLYGGGGGGIPDDSNSTGGSGAQGIVVITYDATPGAPTNLVTTSATGAVSLSWTAPASSGPSNLETYGIWRATASFSAITSATLLTSFATSTGTSYSDTSAVHGTTYYYRVTATNATATSSLSNQRSSGSNSGRIIRLGGLLRAS</sequence>
<dbReference type="SUPFAM" id="SSF49265">
    <property type="entry name" value="Fibronectin type III"/>
    <property type="match status" value="1"/>
</dbReference>
<dbReference type="Pfam" id="PF13385">
    <property type="entry name" value="Laminin_G_3"/>
    <property type="match status" value="1"/>
</dbReference>